<keyword evidence="5" id="KW-1185">Reference proteome</keyword>
<evidence type="ECO:0000259" key="3">
    <source>
        <dbReference type="SMART" id="SM00568"/>
    </source>
</evidence>
<dbReference type="PANTHER" id="PTHR46645">
    <property type="entry name" value="GRAM DOMAIN-CONTAINING PROTEIN 2B-RELATED"/>
    <property type="match status" value="1"/>
</dbReference>
<dbReference type="Proteomes" id="UP000694620">
    <property type="component" value="Chromosome 12"/>
</dbReference>
<evidence type="ECO:0000256" key="2">
    <source>
        <dbReference type="SAM" id="Phobius"/>
    </source>
</evidence>
<accession>A0A8C4TNN5</accession>
<protein>
    <submittedName>
        <fullName evidence="4">Si:zfos-943e10.1</fullName>
    </submittedName>
</protein>
<reference evidence="4" key="1">
    <citation type="submission" date="2021-06" db="EMBL/GenBank/DDBJ databases">
        <authorList>
            <consortium name="Wellcome Sanger Institute Data Sharing"/>
        </authorList>
    </citation>
    <scope>NUCLEOTIDE SEQUENCE [LARGE SCALE GENOMIC DNA]</scope>
</reference>
<reference evidence="4" key="2">
    <citation type="submission" date="2025-08" db="UniProtKB">
        <authorList>
            <consortium name="Ensembl"/>
        </authorList>
    </citation>
    <scope>IDENTIFICATION</scope>
</reference>
<gene>
    <name evidence="4" type="primary">si:zfos-943e10.1</name>
</gene>
<dbReference type="PANTHER" id="PTHR46645:SF1">
    <property type="entry name" value="GRAM DOMAIN-CONTAINING PROTEIN"/>
    <property type="match status" value="1"/>
</dbReference>
<feature type="transmembrane region" description="Helical" evidence="2">
    <location>
        <begin position="348"/>
        <end position="371"/>
    </location>
</feature>
<organism evidence="4 5">
    <name type="scientific">Erpetoichthys calabaricus</name>
    <name type="common">Rope fish</name>
    <name type="synonym">Calamoichthys calabaricus</name>
    <dbReference type="NCBI Taxonomy" id="27687"/>
    <lineage>
        <taxon>Eukaryota</taxon>
        <taxon>Metazoa</taxon>
        <taxon>Chordata</taxon>
        <taxon>Craniata</taxon>
        <taxon>Vertebrata</taxon>
        <taxon>Euteleostomi</taxon>
        <taxon>Actinopterygii</taxon>
        <taxon>Polypteriformes</taxon>
        <taxon>Polypteridae</taxon>
        <taxon>Erpetoichthys</taxon>
    </lineage>
</organism>
<sequence>MLPLGSPAERLSPAGPVLPELVGCPPAPARHTCCQTRSRGPGAADLRSCQVEASLTSTKSKKSKKKAEAQKKWQSLEEPQQETSNKHKLLSRSHTYDPTYTRAADGDKLLDKKDSGTISIHLSKYNSTYHKLFRDVPEEEELMRYYTCTLQKEVLYHGKMYVSKSFICFYSTVFLRETKVTIPVSDVVMLKKQNTALLVPNGLSIRTNKGEKFTFLSMRSRDSAYKLLQSICIFIEDFSPTNSPLFSFAETSFDNHGKSSNSSQSSLDQSFDLQETDSSVALPGPPTSLRDTKDQHSFLNHSHLQHASSKTAEAPHLRLEEHQADVSWIWRVAQTVKSYVLPPESATINLLLCIYLLLAVILLLSSGYIGLRIVALEQQLTLMGAWPDFEVHNEFKTKPRRRLTVLNWPMRGSSKRRVLPWHLMPTEIQCHLKKK</sequence>
<dbReference type="GeneTree" id="ENSGT00940000165115"/>
<keyword evidence="2" id="KW-0812">Transmembrane</keyword>
<dbReference type="SMART" id="SM00568">
    <property type="entry name" value="GRAM"/>
    <property type="match status" value="1"/>
</dbReference>
<dbReference type="InterPro" id="IPR011993">
    <property type="entry name" value="PH-like_dom_sf"/>
</dbReference>
<feature type="compositionally biased region" description="Basic and acidic residues" evidence="1">
    <location>
        <begin position="66"/>
        <end position="75"/>
    </location>
</feature>
<keyword evidence="2" id="KW-0472">Membrane</keyword>
<evidence type="ECO:0000313" key="4">
    <source>
        <dbReference type="Ensembl" id="ENSECRP00000033191.1"/>
    </source>
</evidence>
<evidence type="ECO:0000256" key="1">
    <source>
        <dbReference type="SAM" id="MobiDB-lite"/>
    </source>
</evidence>
<reference evidence="4" key="3">
    <citation type="submission" date="2025-09" db="UniProtKB">
        <authorList>
            <consortium name="Ensembl"/>
        </authorList>
    </citation>
    <scope>IDENTIFICATION</scope>
</reference>
<name>A0A8C4TNN5_ERPCA</name>
<dbReference type="InterPro" id="IPR004182">
    <property type="entry name" value="GRAM"/>
</dbReference>
<dbReference type="AlphaFoldDB" id="A0A8C4TNN5"/>
<feature type="region of interest" description="Disordered" evidence="1">
    <location>
        <begin position="1"/>
        <end position="97"/>
    </location>
</feature>
<dbReference type="CDD" id="cd13220">
    <property type="entry name" value="PH-GRAM_GRAMDC"/>
    <property type="match status" value="1"/>
</dbReference>
<dbReference type="Pfam" id="PF02893">
    <property type="entry name" value="GRAM"/>
    <property type="match status" value="1"/>
</dbReference>
<keyword evidence="2" id="KW-1133">Transmembrane helix</keyword>
<dbReference type="InterPro" id="IPR052633">
    <property type="entry name" value="GRAM_domain_protein_2B"/>
</dbReference>
<evidence type="ECO:0000313" key="5">
    <source>
        <dbReference type="Proteomes" id="UP000694620"/>
    </source>
</evidence>
<dbReference type="Ensembl" id="ENSECRT00000033916.1">
    <property type="protein sequence ID" value="ENSECRP00000033191.1"/>
    <property type="gene ID" value="ENSECRG00000022459.1"/>
</dbReference>
<feature type="domain" description="GRAM" evidence="3">
    <location>
        <begin position="127"/>
        <end position="194"/>
    </location>
</feature>
<dbReference type="Gene3D" id="2.30.29.30">
    <property type="entry name" value="Pleckstrin-homology domain (PH domain)/Phosphotyrosine-binding domain (PTB)"/>
    <property type="match status" value="1"/>
</dbReference>
<proteinExistence type="predicted"/>